<sequence length="381" mass="40965">MRLIPKNPVLGYRFLTLICPDKSHKVVTKLMLVMICVFGFLELFPTTQTIAQAANNRNACIQNNGLNQQISNLLKTTINVSNLVSNSDQGVKVAMQTFASPLSSYLNSSDFDRGALDVFSTIPSPLQAVVPVGRAIAISLEPGFNFSSPIQRVSTKIDDVPLVLISGGKPVTIHADSRYQLEEVVARSGINPVAAVDGTFFSLKFLDSNVMIGPVYSYSTKKFIPGNKSENKKLAGRPLVLISPYAVSYIPFEPDKHNTLEGIQAEMSGVTDAFVGAAWLVKNGEAKPANYFNFLQGADATRFRAFWGMNKSGVPVIGISAKRLDSASLGKALVKAGFQDAVMLDSGASTSLVYKGQSLVGYVPRPVPHAVALIGNESDCN</sequence>
<dbReference type="InterPro" id="IPR018711">
    <property type="entry name" value="NAGPA"/>
</dbReference>
<evidence type="ECO:0000259" key="1">
    <source>
        <dbReference type="Pfam" id="PF09992"/>
    </source>
</evidence>
<feature type="domain" description="Phosphodiester glycosidase" evidence="1">
    <location>
        <begin position="249"/>
        <end position="372"/>
    </location>
</feature>
<evidence type="ECO:0000313" key="2">
    <source>
        <dbReference type="EMBL" id="MBE9212129.1"/>
    </source>
</evidence>
<keyword evidence="3" id="KW-1185">Reference proteome</keyword>
<dbReference type="Proteomes" id="UP000620559">
    <property type="component" value="Unassembled WGS sequence"/>
</dbReference>
<keyword evidence="2" id="KW-0378">Hydrolase</keyword>
<name>A0A8J7JS58_9CYAN</name>
<dbReference type="RefSeq" id="WP_193917779.1">
    <property type="nucleotide sequence ID" value="NZ_JADEWL010000011.1"/>
</dbReference>
<dbReference type="Pfam" id="PF09992">
    <property type="entry name" value="NAGPA"/>
    <property type="match status" value="1"/>
</dbReference>
<proteinExistence type="predicted"/>
<protein>
    <submittedName>
        <fullName evidence="2">Phosphodiester glycosidase family protein</fullName>
    </submittedName>
</protein>
<keyword evidence="2" id="KW-0326">Glycosidase</keyword>
<dbReference type="EMBL" id="JADEWL010000011">
    <property type="protein sequence ID" value="MBE9212129.1"/>
    <property type="molecule type" value="Genomic_DNA"/>
</dbReference>
<comment type="caution">
    <text evidence="2">The sequence shown here is derived from an EMBL/GenBank/DDBJ whole genome shotgun (WGS) entry which is preliminary data.</text>
</comment>
<organism evidence="2 3">
    <name type="scientific">Plectonema cf. radiosum LEGE 06105</name>
    <dbReference type="NCBI Taxonomy" id="945769"/>
    <lineage>
        <taxon>Bacteria</taxon>
        <taxon>Bacillati</taxon>
        <taxon>Cyanobacteriota</taxon>
        <taxon>Cyanophyceae</taxon>
        <taxon>Oscillatoriophycideae</taxon>
        <taxon>Oscillatoriales</taxon>
        <taxon>Microcoleaceae</taxon>
        <taxon>Plectonema</taxon>
    </lineage>
</organism>
<reference evidence="2" key="1">
    <citation type="submission" date="2020-10" db="EMBL/GenBank/DDBJ databases">
        <authorList>
            <person name="Castelo-Branco R."/>
            <person name="Eusebio N."/>
            <person name="Adriana R."/>
            <person name="Vieira A."/>
            <person name="Brugerolle De Fraissinette N."/>
            <person name="Rezende De Castro R."/>
            <person name="Schneider M.P."/>
            <person name="Vasconcelos V."/>
            <person name="Leao P.N."/>
        </authorList>
    </citation>
    <scope>NUCLEOTIDE SEQUENCE</scope>
    <source>
        <strain evidence="2">LEGE 06105</strain>
    </source>
</reference>
<gene>
    <name evidence="2" type="ORF">IQ247_05280</name>
</gene>
<dbReference type="AlphaFoldDB" id="A0A8J7JS58"/>
<evidence type="ECO:0000313" key="3">
    <source>
        <dbReference type="Proteomes" id="UP000620559"/>
    </source>
</evidence>
<dbReference type="GO" id="GO:0016798">
    <property type="term" value="F:hydrolase activity, acting on glycosyl bonds"/>
    <property type="evidence" value="ECO:0007669"/>
    <property type="project" value="UniProtKB-KW"/>
</dbReference>
<accession>A0A8J7JS58</accession>